<protein>
    <submittedName>
        <fullName evidence="3">Sugar kinase</fullName>
    </submittedName>
</protein>
<reference evidence="3 4" key="1">
    <citation type="journal article" date="2018" name="Plant J.">
        <title>Genome sequences of Chlorella sorokiniana UTEX 1602 and Micractinium conductrix SAG 241.80: implications to maltose excretion by a green alga.</title>
        <authorList>
            <person name="Arriola M.B."/>
            <person name="Velmurugan N."/>
            <person name="Zhang Y."/>
            <person name="Plunkett M.H."/>
            <person name="Hondzo H."/>
            <person name="Barney B.M."/>
        </authorList>
    </citation>
    <scope>NUCLEOTIDE SEQUENCE [LARGE SCALE GENOMIC DNA]</scope>
    <source>
        <strain evidence="3 4">SAG 241.80</strain>
    </source>
</reference>
<organism evidence="3 4">
    <name type="scientific">Micractinium conductrix</name>
    <dbReference type="NCBI Taxonomy" id="554055"/>
    <lineage>
        <taxon>Eukaryota</taxon>
        <taxon>Viridiplantae</taxon>
        <taxon>Chlorophyta</taxon>
        <taxon>core chlorophytes</taxon>
        <taxon>Trebouxiophyceae</taxon>
        <taxon>Chlorellales</taxon>
        <taxon>Chlorellaceae</taxon>
        <taxon>Chlorella clade</taxon>
        <taxon>Micractinium</taxon>
    </lineage>
</organism>
<gene>
    <name evidence="3" type="ORF">C2E20_8674</name>
</gene>
<comment type="caution">
    <text evidence="3">The sequence shown here is derived from an EMBL/GenBank/DDBJ whole genome shotgun (WGS) entry which is preliminary data.</text>
</comment>
<dbReference type="GO" id="GO:0016301">
    <property type="term" value="F:kinase activity"/>
    <property type="evidence" value="ECO:0007669"/>
    <property type="project" value="UniProtKB-KW"/>
</dbReference>
<evidence type="ECO:0000313" key="3">
    <source>
        <dbReference type="EMBL" id="PSC67674.1"/>
    </source>
</evidence>
<evidence type="ECO:0000256" key="2">
    <source>
        <dbReference type="SAM" id="SignalP"/>
    </source>
</evidence>
<evidence type="ECO:0000256" key="1">
    <source>
        <dbReference type="SAM" id="MobiDB-lite"/>
    </source>
</evidence>
<feature type="region of interest" description="Disordered" evidence="1">
    <location>
        <begin position="96"/>
        <end position="140"/>
    </location>
</feature>
<dbReference type="OrthoDB" id="514840at2759"/>
<feature type="chain" id="PRO_5015181554" evidence="2">
    <location>
        <begin position="20"/>
        <end position="140"/>
    </location>
</feature>
<accession>A0A2P6V0U9</accession>
<sequence length="140" mass="14738">MALARALLSLRAAWSPVSGLAARSFSETTAGRSAQAAPAAPDAAEGAKAKLFHILRTASAPLTAAQVWEAAQQQGLRSKRYTKLMLNELRTAGFVKTQPLGGPKKHKSFGYRLNEEEQKKRAARLQRKAEGGGGGAAAGP</sequence>
<keyword evidence="3" id="KW-0418">Kinase</keyword>
<feature type="signal peptide" evidence="2">
    <location>
        <begin position="1"/>
        <end position="19"/>
    </location>
</feature>
<proteinExistence type="predicted"/>
<keyword evidence="4" id="KW-1185">Reference proteome</keyword>
<feature type="compositionally biased region" description="Gly residues" evidence="1">
    <location>
        <begin position="131"/>
        <end position="140"/>
    </location>
</feature>
<dbReference type="Proteomes" id="UP000239649">
    <property type="component" value="Unassembled WGS sequence"/>
</dbReference>
<evidence type="ECO:0000313" key="4">
    <source>
        <dbReference type="Proteomes" id="UP000239649"/>
    </source>
</evidence>
<name>A0A2P6V0U9_9CHLO</name>
<keyword evidence="3" id="KW-0808">Transferase</keyword>
<keyword evidence="2" id="KW-0732">Signal</keyword>
<dbReference type="AlphaFoldDB" id="A0A2P6V0U9"/>
<dbReference type="EMBL" id="LHPF02000051">
    <property type="protein sequence ID" value="PSC67674.1"/>
    <property type="molecule type" value="Genomic_DNA"/>
</dbReference>